<comment type="subcellular location">
    <subcellularLocation>
        <location evidence="1">Cell membrane</location>
        <topology evidence="1">Multi-pass membrane protein</topology>
    </subcellularLocation>
    <subcellularLocation>
        <location evidence="6">Membrane</location>
        <topology evidence="6">Multi-pass membrane protein</topology>
    </subcellularLocation>
</comment>
<evidence type="ECO:0000313" key="12">
    <source>
        <dbReference type="Proteomes" id="UP000183442"/>
    </source>
</evidence>
<sequence length="216" mass="23266">MMVMTIPGGDFLTTGLNLISQSLLIPVVIILLIFVVVVVVSLGGLIYEYTSRAKVSVADVSNLILDINNSDSLDSLKSKINNSPLPQTQRTLLVKIASTENLSLNSREAFARKLIENEENLTDKSLEITDIITRIGPTLGLMGTLIPLGTGLAALGSGDVNTLSQSLIVAFDTTVVGIGSGAVAYIVSKLRNRWYEEYLSNLDVLSDAVLDFMSKY</sequence>
<organism evidence="9 11">
    <name type="scientific">Methanobrevibacter olleyae</name>
    <dbReference type="NCBI Taxonomy" id="294671"/>
    <lineage>
        <taxon>Archaea</taxon>
        <taxon>Methanobacteriati</taxon>
        <taxon>Methanobacteriota</taxon>
        <taxon>Methanomada group</taxon>
        <taxon>Methanobacteria</taxon>
        <taxon>Methanobacteriales</taxon>
        <taxon>Methanobacteriaceae</taxon>
        <taxon>Methanobrevibacter</taxon>
    </lineage>
</organism>
<evidence type="ECO:0000256" key="2">
    <source>
        <dbReference type="ARBA" id="ARBA00022475"/>
    </source>
</evidence>
<protein>
    <submittedName>
        <fullName evidence="10">Biopolymer transport protein ExbB/TolQ</fullName>
    </submittedName>
    <submittedName>
        <fullName evidence="9">MotA/TolQ/ExbB proton channel family protein</fullName>
    </submittedName>
</protein>
<evidence type="ECO:0000256" key="5">
    <source>
        <dbReference type="ARBA" id="ARBA00023136"/>
    </source>
</evidence>
<accession>A0A126QZP3</accession>
<dbReference type="EMBL" id="FOTL01000012">
    <property type="protein sequence ID" value="SFL45899.1"/>
    <property type="molecule type" value="Genomic_DNA"/>
</dbReference>
<evidence type="ECO:0000256" key="1">
    <source>
        <dbReference type="ARBA" id="ARBA00004651"/>
    </source>
</evidence>
<feature type="transmembrane region" description="Helical" evidence="7">
    <location>
        <begin position="167"/>
        <end position="187"/>
    </location>
</feature>
<dbReference type="EMBL" id="CP014265">
    <property type="protein sequence ID" value="AMK15159.1"/>
    <property type="molecule type" value="Genomic_DNA"/>
</dbReference>
<dbReference type="PANTHER" id="PTHR30625">
    <property type="entry name" value="PROTEIN TOLQ"/>
    <property type="match status" value="1"/>
</dbReference>
<feature type="transmembrane region" description="Helical" evidence="7">
    <location>
        <begin position="135"/>
        <end position="155"/>
    </location>
</feature>
<gene>
    <name evidence="10" type="ORF">SAMN02910297_00941</name>
    <name evidence="9" type="ORF">YLM1_0602</name>
</gene>
<dbReference type="Pfam" id="PF01618">
    <property type="entry name" value="MotA_ExbB"/>
    <property type="match status" value="1"/>
</dbReference>
<keyword evidence="4 7" id="KW-1133">Transmembrane helix</keyword>
<comment type="similarity">
    <text evidence="6">Belongs to the exbB/tolQ family.</text>
</comment>
<evidence type="ECO:0000313" key="9">
    <source>
        <dbReference type="EMBL" id="AMK15159.1"/>
    </source>
</evidence>
<keyword evidence="6" id="KW-0653">Protein transport</keyword>
<feature type="domain" description="MotA/TolQ/ExbB proton channel" evidence="8">
    <location>
        <begin position="111"/>
        <end position="200"/>
    </location>
</feature>
<dbReference type="AlphaFoldDB" id="A0A126QZP3"/>
<keyword evidence="5 7" id="KW-0472">Membrane</keyword>
<keyword evidence="2" id="KW-1003">Cell membrane</keyword>
<feature type="transmembrane region" description="Helical" evidence="7">
    <location>
        <begin position="23"/>
        <end position="47"/>
    </location>
</feature>
<keyword evidence="11" id="KW-1185">Reference proteome</keyword>
<reference evidence="9 11" key="1">
    <citation type="journal article" date="2016" name="Genome Announc.">
        <title>Draft Genome Sequence of the Rumen Methanogen Methanobrevibacter olleyae YLM1.</title>
        <authorList>
            <person name="Kelly W.J."/>
            <person name="Li D."/>
            <person name="Lambie S.C."/>
            <person name="Cox F."/>
            <person name="Attwood G.T."/>
            <person name="Altermann E."/>
            <person name="Leahy S.C."/>
        </authorList>
    </citation>
    <scope>NUCLEOTIDE SEQUENCE [LARGE SCALE GENOMIC DNA]</scope>
    <source>
        <strain evidence="9 11">YLM1</strain>
    </source>
</reference>
<dbReference type="GO" id="GO:0017038">
    <property type="term" value="P:protein import"/>
    <property type="evidence" value="ECO:0007669"/>
    <property type="project" value="TreeGrafter"/>
</dbReference>
<dbReference type="STRING" id="294671.YLM1_0602"/>
<evidence type="ECO:0000256" key="7">
    <source>
        <dbReference type="SAM" id="Phobius"/>
    </source>
</evidence>
<reference evidence="10" key="3">
    <citation type="submission" date="2016-10" db="EMBL/GenBank/DDBJ databases">
        <authorList>
            <person name="de Groot N.N."/>
        </authorList>
    </citation>
    <scope>NUCLEOTIDE SEQUENCE [LARGE SCALE GENOMIC DNA]</scope>
    <source>
        <strain evidence="10">DSM 16632</strain>
    </source>
</reference>
<reference evidence="12" key="4">
    <citation type="submission" date="2016-10" db="EMBL/GenBank/DDBJ databases">
        <authorList>
            <person name="Varghese N."/>
        </authorList>
    </citation>
    <scope>NUCLEOTIDE SEQUENCE [LARGE SCALE GENOMIC DNA]</scope>
    <source>
        <strain evidence="12">DSM 16632</strain>
    </source>
</reference>
<evidence type="ECO:0000256" key="4">
    <source>
        <dbReference type="ARBA" id="ARBA00022989"/>
    </source>
</evidence>
<evidence type="ECO:0000313" key="11">
    <source>
        <dbReference type="Proteomes" id="UP000066376"/>
    </source>
</evidence>
<keyword evidence="3 7" id="KW-0812">Transmembrane</keyword>
<reference evidence="11" key="2">
    <citation type="submission" date="2016-02" db="EMBL/GenBank/DDBJ databases">
        <title>The draft genome sequence of the rumen methanogen Methanobrevibacter olleyae YLM1.</title>
        <authorList>
            <consortium name="New Zealand Agricultural Greenhouse Gas Research Centre/Pastoral Greenhouse Gas Research Consortium"/>
            <person name="Kelly W.J."/>
            <person name="Li D."/>
            <person name="Lambie S.C."/>
            <person name="Attwood G.T."/>
            <person name="Altermann E."/>
            <person name="Leahy S.C."/>
        </authorList>
    </citation>
    <scope>NUCLEOTIDE SEQUENCE [LARGE SCALE GENOMIC DNA]</scope>
    <source>
        <strain evidence="11">YLM1</strain>
    </source>
</reference>
<dbReference type="InterPro" id="IPR050790">
    <property type="entry name" value="ExbB/TolQ_transport"/>
</dbReference>
<dbReference type="PANTHER" id="PTHR30625:SF3">
    <property type="entry name" value="TOL-PAL SYSTEM PROTEIN TOLQ"/>
    <property type="match status" value="1"/>
</dbReference>
<dbReference type="InterPro" id="IPR002898">
    <property type="entry name" value="MotA_ExbB_proton_chnl"/>
</dbReference>
<proteinExistence type="inferred from homology"/>
<keyword evidence="6" id="KW-0813">Transport</keyword>
<name>A0A126QZP3_METOL</name>
<dbReference type="KEGG" id="mol:YLM1_0602"/>
<dbReference type="GO" id="GO:0005886">
    <property type="term" value="C:plasma membrane"/>
    <property type="evidence" value="ECO:0007669"/>
    <property type="project" value="UniProtKB-SubCell"/>
</dbReference>
<evidence type="ECO:0000259" key="8">
    <source>
        <dbReference type="Pfam" id="PF01618"/>
    </source>
</evidence>
<dbReference type="Proteomes" id="UP000066376">
    <property type="component" value="Chromosome"/>
</dbReference>
<evidence type="ECO:0000256" key="3">
    <source>
        <dbReference type="ARBA" id="ARBA00022692"/>
    </source>
</evidence>
<evidence type="ECO:0000313" key="10">
    <source>
        <dbReference type="EMBL" id="SFL45899.1"/>
    </source>
</evidence>
<dbReference type="Proteomes" id="UP000183442">
    <property type="component" value="Unassembled WGS sequence"/>
</dbReference>
<dbReference type="PATRIC" id="fig|294671.3.peg.626"/>
<evidence type="ECO:0000256" key="6">
    <source>
        <dbReference type="RuleBase" id="RU004057"/>
    </source>
</evidence>